<organism evidence="2">
    <name type="scientific">marine metagenome</name>
    <dbReference type="NCBI Taxonomy" id="408172"/>
    <lineage>
        <taxon>unclassified sequences</taxon>
        <taxon>metagenomes</taxon>
        <taxon>ecological metagenomes</taxon>
    </lineage>
</organism>
<gene>
    <name evidence="2" type="ORF">METZ01_LOCUS461748</name>
</gene>
<keyword evidence="1" id="KW-0472">Membrane</keyword>
<keyword evidence="1" id="KW-0812">Transmembrane</keyword>
<accession>A0A383AMI9</accession>
<reference evidence="2" key="1">
    <citation type="submission" date="2018-05" db="EMBL/GenBank/DDBJ databases">
        <authorList>
            <person name="Lanie J.A."/>
            <person name="Ng W.-L."/>
            <person name="Kazmierczak K.M."/>
            <person name="Andrzejewski T.M."/>
            <person name="Davidsen T.M."/>
            <person name="Wayne K.J."/>
            <person name="Tettelin H."/>
            <person name="Glass J.I."/>
            <person name="Rusch D."/>
            <person name="Podicherti R."/>
            <person name="Tsui H.-C.T."/>
            <person name="Winkler M.E."/>
        </authorList>
    </citation>
    <scope>NUCLEOTIDE SEQUENCE</scope>
</reference>
<evidence type="ECO:0000256" key="1">
    <source>
        <dbReference type="SAM" id="Phobius"/>
    </source>
</evidence>
<proteinExistence type="predicted"/>
<feature type="transmembrane region" description="Helical" evidence="1">
    <location>
        <begin position="20"/>
        <end position="41"/>
    </location>
</feature>
<sequence>MFRNEFGFTDQLFSEGHKLITRGTLFFGAFAVILAGLIFLFPAFIGILVAIFMLLAGLIALVAGYRFWKVGDKKTFNVSPLYPEFAEIRSHRPRHYHFQTIRFTRW</sequence>
<protein>
    <submittedName>
        <fullName evidence="2">Uncharacterized protein</fullName>
    </submittedName>
</protein>
<dbReference type="AlphaFoldDB" id="A0A383AMI9"/>
<name>A0A383AMI9_9ZZZZ</name>
<dbReference type="EMBL" id="UINC01193327">
    <property type="protein sequence ID" value="SVE08894.1"/>
    <property type="molecule type" value="Genomic_DNA"/>
</dbReference>
<evidence type="ECO:0000313" key="2">
    <source>
        <dbReference type="EMBL" id="SVE08894.1"/>
    </source>
</evidence>
<feature type="transmembrane region" description="Helical" evidence="1">
    <location>
        <begin position="47"/>
        <end position="68"/>
    </location>
</feature>
<keyword evidence="1" id="KW-1133">Transmembrane helix</keyword>